<dbReference type="EMBL" id="QGNW01001462">
    <property type="protein sequence ID" value="RVW40290.1"/>
    <property type="molecule type" value="Genomic_DNA"/>
</dbReference>
<sequence>MQEAGREENIEPEVEKWLTVVEKVTGDVEKLEDEVKKSSSNGWCSDWTSRYWLSRELKKTTLSIARLQEEGKFSKVSYSAPSPGIESLPTGIAVLFRPLFSYESNHRVVEGCIGFWNFMRRKKLGRAGRLRERLKTEKRVLVILDDVWERLDLGAIGIPHGVDHRG</sequence>
<reference evidence="2 3" key="1">
    <citation type="journal article" date="2018" name="PLoS Genet.">
        <title>Population sequencing reveals clonal diversity and ancestral inbreeding in the grapevine cultivar Chardonnay.</title>
        <authorList>
            <person name="Roach M.J."/>
            <person name="Johnson D.L."/>
            <person name="Bohlmann J."/>
            <person name="van Vuuren H.J."/>
            <person name="Jones S.J."/>
            <person name="Pretorius I.S."/>
            <person name="Schmidt S.A."/>
            <person name="Borneman A.R."/>
        </authorList>
    </citation>
    <scope>NUCLEOTIDE SEQUENCE [LARGE SCALE GENOMIC DNA]</scope>
    <source>
        <strain evidence="3">cv. Chardonnay</strain>
        <tissue evidence="2">Leaf</tissue>
    </source>
</reference>
<evidence type="ECO:0000256" key="1">
    <source>
        <dbReference type="SAM" id="Coils"/>
    </source>
</evidence>
<proteinExistence type="predicted"/>
<organism evidence="2 3">
    <name type="scientific">Vitis vinifera</name>
    <name type="common">Grape</name>
    <dbReference type="NCBI Taxonomy" id="29760"/>
    <lineage>
        <taxon>Eukaryota</taxon>
        <taxon>Viridiplantae</taxon>
        <taxon>Streptophyta</taxon>
        <taxon>Embryophyta</taxon>
        <taxon>Tracheophyta</taxon>
        <taxon>Spermatophyta</taxon>
        <taxon>Magnoliopsida</taxon>
        <taxon>eudicotyledons</taxon>
        <taxon>Gunneridae</taxon>
        <taxon>Pentapetalae</taxon>
        <taxon>rosids</taxon>
        <taxon>Vitales</taxon>
        <taxon>Vitaceae</taxon>
        <taxon>Viteae</taxon>
        <taxon>Vitis</taxon>
    </lineage>
</organism>
<protein>
    <recommendedName>
        <fullName evidence="4">Disease resistance protein</fullName>
    </recommendedName>
</protein>
<evidence type="ECO:0000313" key="2">
    <source>
        <dbReference type="EMBL" id="RVW40290.1"/>
    </source>
</evidence>
<accession>A0A438DXZ9</accession>
<feature type="coiled-coil region" evidence="1">
    <location>
        <begin position="14"/>
        <end position="41"/>
    </location>
</feature>
<keyword evidence="1" id="KW-0175">Coiled coil</keyword>
<evidence type="ECO:0008006" key="4">
    <source>
        <dbReference type="Google" id="ProtNLM"/>
    </source>
</evidence>
<gene>
    <name evidence="2" type="ORF">CK203_082838</name>
</gene>
<dbReference type="Proteomes" id="UP000288805">
    <property type="component" value="Unassembled WGS sequence"/>
</dbReference>
<evidence type="ECO:0000313" key="3">
    <source>
        <dbReference type="Proteomes" id="UP000288805"/>
    </source>
</evidence>
<dbReference type="AlphaFoldDB" id="A0A438DXZ9"/>
<name>A0A438DXZ9_VITVI</name>
<comment type="caution">
    <text evidence="2">The sequence shown here is derived from an EMBL/GenBank/DDBJ whole genome shotgun (WGS) entry which is preliminary data.</text>
</comment>